<gene>
    <name evidence="1" type="ORF">S06H3_67035</name>
</gene>
<feature type="non-terminal residue" evidence="1">
    <location>
        <position position="36"/>
    </location>
</feature>
<feature type="non-terminal residue" evidence="1">
    <location>
        <position position="1"/>
    </location>
</feature>
<evidence type="ECO:0000313" key="1">
    <source>
        <dbReference type="EMBL" id="GAI63104.1"/>
    </source>
</evidence>
<comment type="caution">
    <text evidence="1">The sequence shown here is derived from an EMBL/GenBank/DDBJ whole genome shotgun (WGS) entry which is preliminary data.</text>
</comment>
<reference evidence="1" key="1">
    <citation type="journal article" date="2014" name="Front. Microbiol.">
        <title>High frequency of phylogenetically diverse reductive dehalogenase-homologous genes in deep subseafloor sedimentary metagenomes.</title>
        <authorList>
            <person name="Kawai M."/>
            <person name="Futagami T."/>
            <person name="Toyoda A."/>
            <person name="Takaki Y."/>
            <person name="Nishi S."/>
            <person name="Hori S."/>
            <person name="Arai W."/>
            <person name="Tsubouchi T."/>
            <person name="Morono Y."/>
            <person name="Uchiyama I."/>
            <person name="Ito T."/>
            <person name="Fujiyama A."/>
            <person name="Inagaki F."/>
            <person name="Takami H."/>
        </authorList>
    </citation>
    <scope>NUCLEOTIDE SEQUENCE</scope>
    <source>
        <strain evidence="1">Expedition CK06-06</strain>
    </source>
</reference>
<protein>
    <submittedName>
        <fullName evidence="1">Uncharacterized protein</fullName>
    </submittedName>
</protein>
<name>X1S5N8_9ZZZZ</name>
<organism evidence="1">
    <name type="scientific">marine sediment metagenome</name>
    <dbReference type="NCBI Taxonomy" id="412755"/>
    <lineage>
        <taxon>unclassified sequences</taxon>
        <taxon>metagenomes</taxon>
        <taxon>ecological metagenomes</taxon>
    </lineage>
</organism>
<sequence>NVDHGGYASLDDELKDVEFLGAPEVAVETKDENCKV</sequence>
<accession>X1S5N8</accession>
<dbReference type="EMBL" id="BARV01046108">
    <property type="protein sequence ID" value="GAI63104.1"/>
    <property type="molecule type" value="Genomic_DNA"/>
</dbReference>
<proteinExistence type="predicted"/>
<dbReference type="AlphaFoldDB" id="X1S5N8"/>